<evidence type="ECO:0000256" key="6">
    <source>
        <dbReference type="ARBA" id="ARBA00015850"/>
    </source>
</evidence>
<evidence type="ECO:0000256" key="14">
    <source>
        <dbReference type="ARBA" id="ARBA00025228"/>
    </source>
</evidence>
<evidence type="ECO:0000256" key="16">
    <source>
        <dbReference type="ARBA" id="ARBA00032853"/>
    </source>
</evidence>
<protein>
    <recommendedName>
        <fullName evidence="6 19">Adenosylcobinamide-GDP ribazoletransferase</fullName>
        <ecNumber evidence="5 19">2.7.8.26</ecNumber>
    </recommendedName>
    <alternativeName>
        <fullName evidence="16 19">Cobalamin synthase</fullName>
    </alternativeName>
    <alternativeName>
        <fullName evidence="15 19">Cobalamin-5'-phosphate synthase</fullName>
    </alternativeName>
</protein>
<dbReference type="HAMAP" id="MF_00719">
    <property type="entry name" value="CobS"/>
    <property type="match status" value="1"/>
</dbReference>
<dbReference type="GO" id="GO:0005886">
    <property type="term" value="C:plasma membrane"/>
    <property type="evidence" value="ECO:0007669"/>
    <property type="project" value="UniProtKB-SubCell"/>
</dbReference>
<evidence type="ECO:0000256" key="15">
    <source>
        <dbReference type="ARBA" id="ARBA00032605"/>
    </source>
</evidence>
<dbReference type="GO" id="GO:0051073">
    <property type="term" value="F:adenosylcobinamide-GDP ribazoletransferase activity"/>
    <property type="evidence" value="ECO:0007669"/>
    <property type="project" value="UniProtKB-UniRule"/>
</dbReference>
<dbReference type="PANTHER" id="PTHR34148:SF1">
    <property type="entry name" value="ADENOSYLCOBINAMIDE-GDP RIBAZOLETRANSFERASE"/>
    <property type="match status" value="1"/>
</dbReference>
<comment type="subcellular location">
    <subcellularLocation>
        <location evidence="2 19">Cell membrane</location>
        <topology evidence="2 19">Multi-pass membrane protein</topology>
    </subcellularLocation>
</comment>
<proteinExistence type="inferred from homology"/>
<comment type="pathway">
    <text evidence="3 19">Cofactor biosynthesis; adenosylcobalamin biosynthesis; adenosylcobalamin from cob(II)yrinate a,c-diamide: step 7/7.</text>
</comment>
<evidence type="ECO:0000256" key="9">
    <source>
        <dbReference type="ARBA" id="ARBA00022679"/>
    </source>
</evidence>
<sequence>MERVYVDALRAGLSFFTTLRMGGDFEDLTNNLYIMPVIGAIIGVLVGVMGFPLFMLNLGMLAFIVYAGIEGVNHIDGLADFFDSLFAPPEKKIKALKDLNIGTGGVIAVASYAVFLIALFGQMDFKTYLLSMVLGQVLAKQGMLHLMLSEKPLWEGMVSEFTRNRKRRDWISYVLTLFISGILMLFDLLSVVVSLMVYAVLLVLFQKYLRRRYGGINGDMVGALNCLILLSVVIVWASLQL</sequence>
<dbReference type="EC" id="2.7.8.26" evidence="5 19"/>
<evidence type="ECO:0000256" key="11">
    <source>
        <dbReference type="ARBA" id="ARBA00022842"/>
    </source>
</evidence>
<keyword evidence="10 19" id="KW-0812">Transmembrane</keyword>
<dbReference type="InterPro" id="IPR003805">
    <property type="entry name" value="CobS"/>
</dbReference>
<feature type="transmembrane region" description="Helical" evidence="19">
    <location>
        <begin position="99"/>
        <end position="121"/>
    </location>
</feature>
<dbReference type="AlphaFoldDB" id="A0A0A7GES3"/>
<dbReference type="HOGENOM" id="CLU_057426_2_0_2"/>
<keyword evidence="11 19" id="KW-0460">Magnesium</keyword>
<keyword evidence="9 19" id="KW-0808">Transferase</keyword>
<evidence type="ECO:0000256" key="8">
    <source>
        <dbReference type="ARBA" id="ARBA00022573"/>
    </source>
</evidence>
<evidence type="ECO:0000256" key="13">
    <source>
        <dbReference type="ARBA" id="ARBA00023136"/>
    </source>
</evidence>
<dbReference type="UniPathway" id="UPA00148">
    <property type="reaction ID" value="UER00238"/>
</dbReference>
<organism evidence="20 21">
    <name type="scientific">Geoglobus acetivorans</name>
    <dbReference type="NCBI Taxonomy" id="565033"/>
    <lineage>
        <taxon>Archaea</taxon>
        <taxon>Methanobacteriati</taxon>
        <taxon>Methanobacteriota</taxon>
        <taxon>Archaeoglobi</taxon>
        <taxon>Archaeoglobales</taxon>
        <taxon>Archaeoglobaceae</taxon>
        <taxon>Geoglobus</taxon>
    </lineage>
</organism>
<dbReference type="NCBIfam" id="TIGR00317">
    <property type="entry name" value="cobS"/>
    <property type="match status" value="1"/>
</dbReference>
<feature type="transmembrane region" description="Helical" evidence="19">
    <location>
        <begin position="192"/>
        <end position="209"/>
    </location>
</feature>
<gene>
    <name evidence="19" type="primary">cobS</name>
    <name evidence="20" type="ORF">GACE_0408</name>
</gene>
<dbReference type="STRING" id="565033.GACE_0408"/>
<keyword evidence="7 19" id="KW-1003">Cell membrane</keyword>
<comment type="catalytic activity">
    <reaction evidence="17 19">
        <text>alpha-ribazole + adenosylcob(III)inamide-GDP = adenosylcob(III)alamin + GMP + H(+)</text>
        <dbReference type="Rhea" id="RHEA:16049"/>
        <dbReference type="ChEBI" id="CHEBI:10329"/>
        <dbReference type="ChEBI" id="CHEBI:15378"/>
        <dbReference type="ChEBI" id="CHEBI:18408"/>
        <dbReference type="ChEBI" id="CHEBI:58115"/>
        <dbReference type="ChEBI" id="CHEBI:60487"/>
        <dbReference type="EC" id="2.7.8.26"/>
    </reaction>
</comment>
<dbReference type="GO" id="GO:0008818">
    <property type="term" value="F:cobalamin 5'-phosphate synthase activity"/>
    <property type="evidence" value="ECO:0007669"/>
    <property type="project" value="UniProtKB-UniRule"/>
</dbReference>
<feature type="transmembrane region" description="Helical" evidence="19">
    <location>
        <begin position="33"/>
        <end position="56"/>
    </location>
</feature>
<reference evidence="20 21" key="1">
    <citation type="journal article" date="2015" name="Appl. Environ. Microbiol.">
        <title>The Geoglobus acetivorans genome: Fe(III) reduction, acetate utilization, autotrophic growth, and degradation of aromatic compounds in a hyperthermophilic archaeon.</title>
        <authorList>
            <person name="Mardanov A.V."/>
            <person name="Slododkina G.B."/>
            <person name="Slobodkin A.I."/>
            <person name="Beletsky A.V."/>
            <person name="Gavrilov S.N."/>
            <person name="Kublanov I.V."/>
            <person name="Bonch-Osmolovskaya E.A."/>
            <person name="Skryabin K.G."/>
            <person name="Ravin N.V."/>
        </authorList>
    </citation>
    <scope>NUCLEOTIDE SEQUENCE [LARGE SCALE GENOMIC DNA]</scope>
    <source>
        <strain evidence="20 21">SBH6</strain>
    </source>
</reference>
<keyword evidence="13 19" id="KW-0472">Membrane</keyword>
<evidence type="ECO:0000256" key="10">
    <source>
        <dbReference type="ARBA" id="ARBA00022692"/>
    </source>
</evidence>
<keyword evidence="8 19" id="KW-0169">Cobalamin biosynthesis</keyword>
<evidence type="ECO:0000256" key="12">
    <source>
        <dbReference type="ARBA" id="ARBA00022989"/>
    </source>
</evidence>
<dbReference type="PANTHER" id="PTHR34148">
    <property type="entry name" value="ADENOSYLCOBINAMIDE-GDP RIBAZOLETRANSFERASE"/>
    <property type="match status" value="1"/>
</dbReference>
<evidence type="ECO:0000256" key="19">
    <source>
        <dbReference type="HAMAP-Rule" id="MF_00719"/>
    </source>
</evidence>
<evidence type="ECO:0000256" key="18">
    <source>
        <dbReference type="ARBA" id="ARBA00049504"/>
    </source>
</evidence>
<keyword evidence="12 19" id="KW-1133">Transmembrane helix</keyword>
<name>A0A0A7GES3_GEOAI</name>
<accession>A0A0A7GES3</accession>
<evidence type="ECO:0000313" key="21">
    <source>
        <dbReference type="Proteomes" id="UP000030624"/>
    </source>
</evidence>
<evidence type="ECO:0000256" key="1">
    <source>
        <dbReference type="ARBA" id="ARBA00001946"/>
    </source>
</evidence>
<comment type="function">
    <text evidence="14 19">Joins adenosylcobinamide-GDP and alpha-ribazole to generate adenosylcobalamin (Ado-cobalamin). Also synthesizes adenosylcobalamin 5'-phosphate from adenosylcobinamide-GDP and alpha-ribazole 5'-phosphate.</text>
</comment>
<evidence type="ECO:0000256" key="2">
    <source>
        <dbReference type="ARBA" id="ARBA00004651"/>
    </source>
</evidence>
<comment type="similarity">
    <text evidence="4 19">Belongs to the CobS family.</text>
</comment>
<evidence type="ECO:0000256" key="4">
    <source>
        <dbReference type="ARBA" id="ARBA00010561"/>
    </source>
</evidence>
<dbReference type="GO" id="GO:0009236">
    <property type="term" value="P:cobalamin biosynthetic process"/>
    <property type="evidence" value="ECO:0007669"/>
    <property type="project" value="UniProtKB-UniRule"/>
</dbReference>
<evidence type="ECO:0000256" key="3">
    <source>
        <dbReference type="ARBA" id="ARBA00004663"/>
    </source>
</evidence>
<dbReference type="GeneID" id="24797012"/>
<dbReference type="Proteomes" id="UP000030624">
    <property type="component" value="Chromosome"/>
</dbReference>
<dbReference type="RefSeq" id="WP_052400180.1">
    <property type="nucleotide sequence ID" value="NZ_CP009552.1"/>
</dbReference>
<evidence type="ECO:0000256" key="5">
    <source>
        <dbReference type="ARBA" id="ARBA00013200"/>
    </source>
</evidence>
<comment type="cofactor">
    <cofactor evidence="1 19">
        <name>Mg(2+)</name>
        <dbReference type="ChEBI" id="CHEBI:18420"/>
    </cofactor>
</comment>
<comment type="catalytic activity">
    <reaction evidence="18 19">
        <text>alpha-ribazole 5'-phosphate + adenosylcob(III)inamide-GDP = adenosylcob(III)alamin 5'-phosphate + GMP + H(+)</text>
        <dbReference type="Rhea" id="RHEA:23560"/>
        <dbReference type="ChEBI" id="CHEBI:15378"/>
        <dbReference type="ChEBI" id="CHEBI:57918"/>
        <dbReference type="ChEBI" id="CHEBI:58115"/>
        <dbReference type="ChEBI" id="CHEBI:60487"/>
        <dbReference type="ChEBI" id="CHEBI:60493"/>
        <dbReference type="EC" id="2.7.8.26"/>
    </reaction>
</comment>
<dbReference type="KEGG" id="gac:GACE_0408"/>
<dbReference type="Pfam" id="PF02654">
    <property type="entry name" value="CobS"/>
    <property type="match status" value="1"/>
</dbReference>
<feature type="transmembrane region" description="Helical" evidence="19">
    <location>
        <begin position="221"/>
        <end position="239"/>
    </location>
</feature>
<evidence type="ECO:0000256" key="17">
    <source>
        <dbReference type="ARBA" id="ARBA00048623"/>
    </source>
</evidence>
<evidence type="ECO:0000313" key="20">
    <source>
        <dbReference type="EMBL" id="AIY89466.1"/>
    </source>
</evidence>
<evidence type="ECO:0000256" key="7">
    <source>
        <dbReference type="ARBA" id="ARBA00022475"/>
    </source>
</evidence>
<dbReference type="EMBL" id="CP009552">
    <property type="protein sequence ID" value="AIY89466.1"/>
    <property type="molecule type" value="Genomic_DNA"/>
</dbReference>
<dbReference type="eggNOG" id="arCOG04338">
    <property type="taxonomic scope" value="Archaea"/>
</dbReference>